<evidence type="ECO:0000313" key="2">
    <source>
        <dbReference type="Proteomes" id="UP000321168"/>
    </source>
</evidence>
<organism evidence="1 2">
    <name type="scientific">Luteibaculum oceani</name>
    <dbReference type="NCBI Taxonomy" id="1294296"/>
    <lineage>
        <taxon>Bacteria</taxon>
        <taxon>Pseudomonadati</taxon>
        <taxon>Bacteroidota</taxon>
        <taxon>Flavobacteriia</taxon>
        <taxon>Flavobacteriales</taxon>
        <taxon>Luteibaculaceae</taxon>
        <taxon>Luteibaculum</taxon>
    </lineage>
</organism>
<dbReference type="EMBL" id="VORB01000005">
    <property type="protein sequence ID" value="TXC78812.1"/>
    <property type="molecule type" value="Genomic_DNA"/>
</dbReference>
<proteinExistence type="predicted"/>
<keyword evidence="2" id="KW-1185">Reference proteome</keyword>
<reference evidence="1 2" key="1">
    <citation type="submission" date="2019-08" db="EMBL/GenBank/DDBJ databases">
        <title>Genome of Luteibaculum oceani JCM 18817.</title>
        <authorList>
            <person name="Bowman J.P."/>
        </authorList>
    </citation>
    <scope>NUCLEOTIDE SEQUENCE [LARGE SCALE GENOMIC DNA]</scope>
    <source>
        <strain evidence="1 2">JCM 18817</strain>
    </source>
</reference>
<dbReference type="Proteomes" id="UP000321168">
    <property type="component" value="Unassembled WGS sequence"/>
</dbReference>
<gene>
    <name evidence="1" type="ORF">FRX97_06265</name>
</gene>
<dbReference type="RefSeq" id="WP_147014336.1">
    <property type="nucleotide sequence ID" value="NZ_VORB01000005.1"/>
</dbReference>
<name>A0A5C6UZJ5_9FLAO</name>
<comment type="caution">
    <text evidence="1">The sequence shown here is derived from an EMBL/GenBank/DDBJ whole genome shotgun (WGS) entry which is preliminary data.</text>
</comment>
<protein>
    <submittedName>
        <fullName evidence="1">T9SS type A sorting domain-containing protein</fullName>
    </submittedName>
</protein>
<sequence>MRHILLLLSLGIFTGLVEAREPEYLRNAENKNSIRKSAAGCAPATAIAQLSFNNVRARIENGGNMWMNRANSTAFYEVPKNGGVHSIFSGALWMGGLGPNGDLKIAAVTFRGQGSDDFYPGPLLTDGSAEITSDVCGKFDRFWRASKVEALKHDAYWKIASEQGEAAANEAFLNYETPDAFIEWSEIANNGLAGYDRELAPYFDFNGDGMYTPDQGDYPGYDLAGTVVCRDSSRRVPLFGDTTIYWVFNDKGNTHTATNGGPIGMEIRAQAFAFADQTAINNMTFCNYVLINQGSQTLNNTYFGQWVDTDLGFSDDDYVGCDVQRGLGYCYNGDNDDQAGANSPGYGAIPPAVGIDFFQGPYQDDDGVDNYGPYDPILAPFGDKTVTYDEAISGNDSLGLGGNGIPYLGLGIGYGDGVIDNERFGMRKFVYYTRGTGATGDPGSARDHYNYLSGLWKDFTPFVYGGQAHGPTSGSQTGYPTDVVAQDAFCDFMFPGDTDPVSFGTRGVDYPAQNGNVYWTEVTAGTPQGDRRFMQSAGPFTLTPGQVNNITVGVVWARAETGNNLTSVEKLRTVDDIAQSLFDNCFQIFEGPDAPTVNVTELDREIILTLENPQTSNNFQEKYEKIRPEIPNDAEDRTYNFEGYQVYQLKDATVSVSDLNDPSKAVLISQSDIVNYYTDTATGEPDLTRPVAELVNYTTDPKLKIPIPEVKVEAAPGQEMNKGLVKAIRVTEDAFAKGTDRKLVNNKPYYFVAIAYGFNEYEPYNTMTGSGQPEPYAPSRKSATGGSIRAVSGIPHKRDNQDGGTVLRSKFGDKLQITRLEGKGNGGVYTRLTEESRLAIATSANFATDSLKYQQQFGPLDIRIVDPLNIVPAKYSLRVVDTSDVGDRVEIYNNPHWELAIENTVTGERATVTSDQTMDIGGQQLIFANVGPNGTEINMGISVNIKQVQYRKLKGGQFNRDWYTPPVGGDVVQDNPGVEWLNGLRDGEGTDPANWIRAGNVTGTVYADASVQSSDGEQGIDINGEYETTLSRMWGPGRVLASTAPAAEPSIYLMPQSAINNNSQNTGGKFELSLHITPSVDLVFTPNKDLWTRCVVFEASPSPISDQFTIKNRPSVDKSGRVAGDPGYNAAEGDLTSPVGMSWFPGYAVDPETGERLNIAFAEDSRFAADNGDDMLFNPSDRLYSGDPSIVDNIIAGGRHYVYILKNTTKEPHIRSTQTQMPAYDFGEYCVTTSKVDNIFRAVAWAGIPYVNNVADMKSYSQGYIPTETRVELRVARKFQPYPNNGLEFADSTTNSVNEDWSPLYYFSSEGLEPLKGQTKVVQDNLEDILAVPNPYYGYAKDYESGRLDNRIKFTNLPTRATIKIFTVNGTLIRQLEKDDTQSTIVEWDLKNSANIPISSGTYIIHIDMPGVGERIIKWFGVMRKVDLQDL</sequence>
<dbReference type="Gene3D" id="2.60.40.4070">
    <property type="match status" value="1"/>
</dbReference>
<accession>A0A5C6UZJ5</accession>
<dbReference type="OrthoDB" id="9807496at2"/>
<evidence type="ECO:0000313" key="1">
    <source>
        <dbReference type="EMBL" id="TXC78812.1"/>
    </source>
</evidence>